<proteinExistence type="predicted"/>
<comment type="caution">
    <text evidence="1">The sequence shown here is derived from an EMBL/GenBank/DDBJ whole genome shotgun (WGS) entry which is preliminary data.</text>
</comment>
<accession>A0AAV7SIC2</accession>
<dbReference type="EMBL" id="JANPWB010000008">
    <property type="protein sequence ID" value="KAJ1163818.1"/>
    <property type="molecule type" value="Genomic_DNA"/>
</dbReference>
<dbReference type="Proteomes" id="UP001066276">
    <property type="component" value="Chromosome 4_2"/>
</dbReference>
<keyword evidence="2" id="KW-1185">Reference proteome</keyword>
<name>A0AAV7SIC2_PLEWA</name>
<evidence type="ECO:0000313" key="2">
    <source>
        <dbReference type="Proteomes" id="UP001066276"/>
    </source>
</evidence>
<organism evidence="1 2">
    <name type="scientific">Pleurodeles waltl</name>
    <name type="common">Iberian ribbed newt</name>
    <dbReference type="NCBI Taxonomy" id="8319"/>
    <lineage>
        <taxon>Eukaryota</taxon>
        <taxon>Metazoa</taxon>
        <taxon>Chordata</taxon>
        <taxon>Craniata</taxon>
        <taxon>Vertebrata</taxon>
        <taxon>Euteleostomi</taxon>
        <taxon>Amphibia</taxon>
        <taxon>Batrachia</taxon>
        <taxon>Caudata</taxon>
        <taxon>Salamandroidea</taxon>
        <taxon>Salamandridae</taxon>
        <taxon>Pleurodelinae</taxon>
        <taxon>Pleurodeles</taxon>
    </lineage>
</organism>
<dbReference type="AlphaFoldDB" id="A0AAV7SIC2"/>
<evidence type="ECO:0000313" key="1">
    <source>
        <dbReference type="EMBL" id="KAJ1163818.1"/>
    </source>
</evidence>
<gene>
    <name evidence="1" type="ORF">NDU88_004270</name>
</gene>
<sequence>MRPCTTHEALMRVRRARWRAEDSLDWWGAQWRPQSARIWDRPYVSLQRQRTEALCGGQDLEAAAIMGNCDRLYRSMGNEEHPPCGGDLGPDPSGHLQAKTATHEVLEGKIGALATELTILRDNHRRLDEKVSTTEKLVKEILTKISDTTKNISKMEK</sequence>
<protein>
    <submittedName>
        <fullName evidence="1">Uncharacterized protein</fullName>
    </submittedName>
</protein>
<reference evidence="1" key="1">
    <citation type="journal article" date="2022" name="bioRxiv">
        <title>Sequencing and chromosome-scale assembly of the giantPleurodeles waltlgenome.</title>
        <authorList>
            <person name="Brown T."/>
            <person name="Elewa A."/>
            <person name="Iarovenko S."/>
            <person name="Subramanian E."/>
            <person name="Araus A.J."/>
            <person name="Petzold A."/>
            <person name="Susuki M."/>
            <person name="Suzuki K.-i.T."/>
            <person name="Hayashi T."/>
            <person name="Toyoda A."/>
            <person name="Oliveira C."/>
            <person name="Osipova E."/>
            <person name="Leigh N.D."/>
            <person name="Simon A."/>
            <person name="Yun M.H."/>
        </authorList>
    </citation>
    <scope>NUCLEOTIDE SEQUENCE</scope>
    <source>
        <strain evidence="1">20211129_DDA</strain>
        <tissue evidence="1">Liver</tissue>
    </source>
</reference>